<dbReference type="Pfam" id="PF01494">
    <property type="entry name" value="FAD_binding_3"/>
    <property type="match status" value="1"/>
</dbReference>
<organism evidence="3 4">
    <name type="scientific">Thermocoleostomius sinensis A174</name>
    <dbReference type="NCBI Taxonomy" id="2016057"/>
    <lineage>
        <taxon>Bacteria</taxon>
        <taxon>Bacillati</taxon>
        <taxon>Cyanobacteriota</taxon>
        <taxon>Cyanophyceae</taxon>
        <taxon>Oculatellales</taxon>
        <taxon>Oculatellaceae</taxon>
        <taxon>Thermocoleostomius</taxon>
    </lineage>
</organism>
<dbReference type="RefSeq" id="WP_268608550.1">
    <property type="nucleotide sequence ID" value="NZ_CP113797.1"/>
</dbReference>
<gene>
    <name evidence="3" type="ORF">OXH18_17845</name>
</gene>
<evidence type="ECO:0000256" key="1">
    <source>
        <dbReference type="ARBA" id="ARBA00023002"/>
    </source>
</evidence>
<dbReference type="Gene3D" id="3.50.50.60">
    <property type="entry name" value="FAD/NAD(P)-binding domain"/>
    <property type="match status" value="2"/>
</dbReference>
<feature type="domain" description="FAD-binding" evidence="2">
    <location>
        <begin position="2"/>
        <end position="327"/>
    </location>
</feature>
<reference evidence="3" key="1">
    <citation type="submission" date="2022-12" db="EMBL/GenBank/DDBJ databases">
        <title>Polyphasic identification of a Novel Hot-Spring Cyanobacterium Ocullathermofonsia sinensis gen nov. sp. nov. and Genomic Insights on its Adaptations to the Thermal Habitat.</title>
        <authorList>
            <person name="Daroch M."/>
            <person name="Tang J."/>
            <person name="Jiang Y."/>
        </authorList>
    </citation>
    <scope>NUCLEOTIDE SEQUENCE</scope>
    <source>
        <strain evidence="3">PKUAC-SCTA174</strain>
    </source>
</reference>
<accession>A0A9E9C3J3</accession>
<evidence type="ECO:0000313" key="3">
    <source>
        <dbReference type="EMBL" id="WAL59026.1"/>
    </source>
</evidence>
<dbReference type="AlphaFoldDB" id="A0A9E9C3J3"/>
<evidence type="ECO:0000313" key="4">
    <source>
        <dbReference type="Proteomes" id="UP001163152"/>
    </source>
</evidence>
<keyword evidence="1" id="KW-0560">Oxidoreductase</keyword>
<dbReference type="PRINTS" id="PR00420">
    <property type="entry name" value="RNGMNOXGNASE"/>
</dbReference>
<dbReference type="KEGG" id="tsin:OXH18_17845"/>
<dbReference type="InterPro" id="IPR050631">
    <property type="entry name" value="PheA/TfdB_FAD_monoxygenase"/>
</dbReference>
<dbReference type="Proteomes" id="UP001163152">
    <property type="component" value="Chromosome"/>
</dbReference>
<dbReference type="InterPro" id="IPR002938">
    <property type="entry name" value="FAD-bd"/>
</dbReference>
<dbReference type="PANTHER" id="PTHR43476">
    <property type="entry name" value="3-(3-HYDROXY-PHENYL)PROPIONATE/3-HYDROXYCINNAMIC ACID HYDROXYLASE"/>
    <property type="match status" value="1"/>
</dbReference>
<name>A0A9E9C3J3_9CYAN</name>
<evidence type="ECO:0000259" key="2">
    <source>
        <dbReference type="Pfam" id="PF01494"/>
    </source>
</evidence>
<dbReference type="InterPro" id="IPR036188">
    <property type="entry name" value="FAD/NAD-bd_sf"/>
</dbReference>
<dbReference type="GO" id="GO:0004497">
    <property type="term" value="F:monooxygenase activity"/>
    <property type="evidence" value="ECO:0007669"/>
    <property type="project" value="UniProtKB-KW"/>
</dbReference>
<proteinExistence type="predicted"/>
<dbReference type="GO" id="GO:0071949">
    <property type="term" value="F:FAD binding"/>
    <property type="evidence" value="ECO:0007669"/>
    <property type="project" value="InterPro"/>
</dbReference>
<dbReference type="EMBL" id="CP113797">
    <property type="protein sequence ID" value="WAL59026.1"/>
    <property type="molecule type" value="Genomic_DNA"/>
</dbReference>
<keyword evidence="4" id="KW-1185">Reference proteome</keyword>
<dbReference type="PANTHER" id="PTHR43476:SF5">
    <property type="entry name" value="FAD-DEPENDENT MONOOXYGENASE"/>
    <property type="match status" value="1"/>
</dbReference>
<keyword evidence="3" id="KW-0503">Monooxygenase</keyword>
<sequence>MTQVVVVGAGPAGATLSRLLLQRGISVQLVEASRTFRRSFRGEGLMPSGLESLQQMGLSSVLDRVPHQALHAWEFIINQRRLFRVEEPIEPGSPPCTLVSQPALLEALIQEASTFPQFAWMPGTRVQDLVWHGSRVVGVKLTDGRKLLADLVIGTDGRNSIVRQRANLALQSSPGATHSFNILWFKLADSPDFGTENNFYSIVQGCHAFGLFRSSEGNLQIGWALRNTEANTWKQTNWVEKLAAASPNWLSEHLRLHSDTLEGPVLLTVVVGHCPQWSVPGVLLLGDAAHPMSPIRAQGINMALRDVIVAVNYLVKPLQQRNWEAIDAALPQIQAEREPEIIRVQQLQAQEAAQADLLEKTELFPWIVSQLAPLLRPPIRFAWLRRQRQLRQGVTQVRLRTEG</sequence>
<protein>
    <submittedName>
        <fullName evidence="3">FAD-dependent monooxygenase</fullName>
    </submittedName>
</protein>
<dbReference type="SUPFAM" id="SSF51905">
    <property type="entry name" value="FAD/NAD(P)-binding domain"/>
    <property type="match status" value="1"/>
</dbReference>